<proteinExistence type="predicted"/>
<accession>A0ABP6M1L0</accession>
<dbReference type="PROSITE" id="PS51257">
    <property type="entry name" value="PROKAR_LIPOPROTEIN"/>
    <property type="match status" value="1"/>
</dbReference>
<feature type="chain" id="PRO_5046099442" description="Lipoprotein" evidence="1">
    <location>
        <begin position="22"/>
        <end position="140"/>
    </location>
</feature>
<feature type="signal peptide" evidence="1">
    <location>
        <begin position="1"/>
        <end position="21"/>
    </location>
</feature>
<gene>
    <name evidence="2" type="ORF">GCM10010529_24460</name>
</gene>
<organism evidence="2 3">
    <name type="scientific">Nesterenkonia aethiopica</name>
    <dbReference type="NCBI Taxonomy" id="269144"/>
    <lineage>
        <taxon>Bacteria</taxon>
        <taxon>Bacillati</taxon>
        <taxon>Actinomycetota</taxon>
        <taxon>Actinomycetes</taxon>
        <taxon>Micrococcales</taxon>
        <taxon>Micrococcaceae</taxon>
        <taxon>Nesterenkonia</taxon>
    </lineage>
</organism>
<protein>
    <recommendedName>
        <fullName evidence="4">Lipoprotein</fullName>
    </recommendedName>
</protein>
<dbReference type="Proteomes" id="UP001500236">
    <property type="component" value="Unassembled WGS sequence"/>
</dbReference>
<evidence type="ECO:0000256" key="1">
    <source>
        <dbReference type="SAM" id="SignalP"/>
    </source>
</evidence>
<dbReference type="EMBL" id="BAAAVT010000016">
    <property type="protein sequence ID" value="GAA3071362.1"/>
    <property type="molecule type" value="Genomic_DNA"/>
</dbReference>
<name>A0ABP6M1L0_9MICC</name>
<keyword evidence="3" id="KW-1185">Reference proteome</keyword>
<keyword evidence="1" id="KW-0732">Signal</keyword>
<evidence type="ECO:0008006" key="4">
    <source>
        <dbReference type="Google" id="ProtNLM"/>
    </source>
</evidence>
<reference evidence="3" key="1">
    <citation type="journal article" date="2019" name="Int. J. Syst. Evol. Microbiol.">
        <title>The Global Catalogue of Microorganisms (GCM) 10K type strain sequencing project: providing services to taxonomists for standard genome sequencing and annotation.</title>
        <authorList>
            <consortium name="The Broad Institute Genomics Platform"/>
            <consortium name="The Broad Institute Genome Sequencing Center for Infectious Disease"/>
            <person name="Wu L."/>
            <person name="Ma J."/>
        </authorList>
    </citation>
    <scope>NUCLEOTIDE SEQUENCE [LARGE SCALE GENOMIC DNA]</scope>
    <source>
        <strain evidence="3">JCM 14309</strain>
    </source>
</reference>
<evidence type="ECO:0000313" key="3">
    <source>
        <dbReference type="Proteomes" id="UP001500236"/>
    </source>
</evidence>
<comment type="caution">
    <text evidence="2">The sequence shown here is derived from an EMBL/GenBank/DDBJ whole genome shotgun (WGS) entry which is preliminary data.</text>
</comment>
<sequence length="140" mass="14375">MDRSGAAILAAIVAGACLSVAACQAWGSSIEEIEAQEFTFLTIDISGDDGHPEALFVGEVGIDEAGCLYGAADGTDYGVIFPEGTEEDPGGGISLPDGVPLPIGEGVELSGGYFDPPVSDDVDCADYPQMFLVNPEQQNS</sequence>
<evidence type="ECO:0000313" key="2">
    <source>
        <dbReference type="EMBL" id="GAA3071362.1"/>
    </source>
</evidence>